<dbReference type="EMBL" id="BAUV01000001">
    <property type="protein sequence ID" value="GAE33130.1"/>
    <property type="molecule type" value="Genomic_DNA"/>
</dbReference>
<feature type="transmembrane region" description="Helical" evidence="1">
    <location>
        <begin position="83"/>
        <end position="105"/>
    </location>
</feature>
<evidence type="ECO:0000313" key="3">
    <source>
        <dbReference type="Proteomes" id="UP000018896"/>
    </source>
</evidence>
<comment type="caution">
    <text evidence="2">The sequence shown here is derived from an EMBL/GenBank/DDBJ whole genome shotgun (WGS) entry which is preliminary data.</text>
</comment>
<dbReference type="AlphaFoldDB" id="W4QLY4"/>
<name>W4QLY4_HALA3</name>
<keyword evidence="1" id="KW-1133">Transmembrane helix</keyword>
<dbReference type="eggNOG" id="COG0600">
    <property type="taxonomic scope" value="Bacteria"/>
</dbReference>
<keyword evidence="1" id="KW-0472">Membrane</keyword>
<gene>
    <name evidence="2" type="ORF">JCM9157_117</name>
</gene>
<evidence type="ECO:0000313" key="2">
    <source>
        <dbReference type="EMBL" id="GAE33130.1"/>
    </source>
</evidence>
<reference evidence="2 3" key="1">
    <citation type="journal article" date="2014" name="Genome Announc.">
        <title>Draft Genome Sequences of Three Alkaliphilic Bacillus Strains, Bacillus wakoensis JCM 9140T, Bacillus akibai JCM 9157T, and Bacillus hemicellulosilyticus JCM 9152T.</title>
        <authorList>
            <person name="Yuki M."/>
            <person name="Oshima K."/>
            <person name="Suda W."/>
            <person name="Oshida Y."/>
            <person name="Kitamura K."/>
            <person name="Iida T."/>
            <person name="Hattori M."/>
            <person name="Ohkuma M."/>
        </authorList>
    </citation>
    <scope>NUCLEOTIDE SEQUENCE [LARGE SCALE GENOMIC DNA]</scope>
    <source>
        <strain evidence="2 3">JCM 9157</strain>
    </source>
</reference>
<keyword evidence="1" id="KW-0812">Transmembrane</keyword>
<accession>W4QLY4</accession>
<protein>
    <submittedName>
        <fullName evidence="2">Nitrate/sulfonate/bicarbonate ABC transporter permease</fullName>
    </submittedName>
</protein>
<sequence length="107" mass="11614">MSRQVVNSSSEISVPNTSNSISFIKKKGFEWMGKVLPPVIALIVFVAMWQIIVTLIGIPHYILPKPTDIVEAAVKNWANLSSALVTTIVESVLGFVFSLIGGIALPY</sequence>
<dbReference type="STRING" id="1236973.JCM9157_117"/>
<dbReference type="Proteomes" id="UP000018896">
    <property type="component" value="Unassembled WGS sequence"/>
</dbReference>
<keyword evidence="3" id="KW-1185">Reference proteome</keyword>
<feature type="transmembrane region" description="Helical" evidence="1">
    <location>
        <begin position="35"/>
        <end position="63"/>
    </location>
</feature>
<organism evidence="2 3">
    <name type="scientific">Halalkalibacter akibai (strain ATCC 43226 / DSM 21942 / CIP 109018 / JCM 9157 / 1139)</name>
    <name type="common">Bacillus akibai</name>
    <dbReference type="NCBI Taxonomy" id="1236973"/>
    <lineage>
        <taxon>Bacteria</taxon>
        <taxon>Bacillati</taxon>
        <taxon>Bacillota</taxon>
        <taxon>Bacilli</taxon>
        <taxon>Bacillales</taxon>
        <taxon>Bacillaceae</taxon>
        <taxon>Halalkalibacter</taxon>
    </lineage>
</organism>
<evidence type="ECO:0000256" key="1">
    <source>
        <dbReference type="SAM" id="Phobius"/>
    </source>
</evidence>
<proteinExistence type="predicted"/>